<keyword evidence="1" id="KW-0472">Membrane</keyword>
<dbReference type="Proteomes" id="UP000194040">
    <property type="component" value="Unassembled WGS sequence"/>
</dbReference>
<reference evidence="2 3" key="1">
    <citation type="submission" date="2016-02" db="EMBL/GenBank/DDBJ databases">
        <title>Species-wide whole genome sequencing reveals diversity, host range in Lonsdalea quercina.</title>
        <authorList>
            <person name="Li Y."/>
        </authorList>
    </citation>
    <scope>NUCLEOTIDE SEQUENCE [LARGE SCALE GENOMIC DNA]</scope>
    <source>
        <strain evidence="2 3">LMG 26265</strain>
    </source>
</reference>
<accession>A0ABX3XJU7</accession>
<keyword evidence="1" id="KW-1133">Transmembrane helix</keyword>
<keyword evidence="3" id="KW-1185">Reference proteome</keyword>
<evidence type="ECO:0000313" key="2">
    <source>
        <dbReference type="EMBL" id="OSN11312.1"/>
    </source>
</evidence>
<gene>
    <name evidence="2" type="ORF">AU512_03285</name>
</gene>
<proteinExistence type="predicted"/>
<protein>
    <submittedName>
        <fullName evidence="2">Uncharacterized protein</fullName>
    </submittedName>
</protein>
<evidence type="ECO:0000256" key="1">
    <source>
        <dbReference type="SAM" id="Phobius"/>
    </source>
</evidence>
<dbReference type="EMBL" id="LUTQ01000006">
    <property type="protein sequence ID" value="OSN11312.1"/>
    <property type="molecule type" value="Genomic_DNA"/>
</dbReference>
<comment type="caution">
    <text evidence="2">The sequence shown here is derived from an EMBL/GenBank/DDBJ whole genome shotgun (WGS) entry which is preliminary data.</text>
</comment>
<evidence type="ECO:0000313" key="3">
    <source>
        <dbReference type="Proteomes" id="UP000194040"/>
    </source>
</evidence>
<sequence length="95" mass="10056">MRIDSIALNRHVSGDRIDAVRLHARGFSPRSAIVDLPVIAVVVVAYIAIAVSALIVQVAAAADVAANAEKSVDSRESPMKASSHVLCISQIPHYL</sequence>
<name>A0ABX3XJU7_9GAMM</name>
<keyword evidence="1" id="KW-0812">Transmembrane</keyword>
<organism evidence="2 3">
    <name type="scientific">Lonsdalea iberica</name>
    <dbReference type="NCBI Taxonomy" id="1082703"/>
    <lineage>
        <taxon>Bacteria</taxon>
        <taxon>Pseudomonadati</taxon>
        <taxon>Pseudomonadota</taxon>
        <taxon>Gammaproteobacteria</taxon>
        <taxon>Enterobacterales</taxon>
        <taxon>Pectobacteriaceae</taxon>
        <taxon>Lonsdalea</taxon>
    </lineage>
</organism>
<feature type="transmembrane region" description="Helical" evidence="1">
    <location>
        <begin position="38"/>
        <end position="62"/>
    </location>
</feature>